<evidence type="ECO:0000313" key="2">
    <source>
        <dbReference type="Proteomes" id="UP000789860"/>
    </source>
</evidence>
<gene>
    <name evidence="1" type="ORF">SCALOS_LOCUS9041</name>
</gene>
<protein>
    <submittedName>
        <fullName evidence="1">9287_t:CDS:1</fullName>
    </submittedName>
</protein>
<accession>A0ACA9NJE6</accession>
<proteinExistence type="predicted"/>
<keyword evidence="2" id="KW-1185">Reference proteome</keyword>
<comment type="caution">
    <text evidence="1">The sequence shown here is derived from an EMBL/GenBank/DDBJ whole genome shotgun (WGS) entry which is preliminary data.</text>
</comment>
<feature type="non-terminal residue" evidence="1">
    <location>
        <position position="1"/>
    </location>
</feature>
<dbReference type="EMBL" id="CAJVPM010026231">
    <property type="protein sequence ID" value="CAG8661283.1"/>
    <property type="molecule type" value="Genomic_DNA"/>
</dbReference>
<reference evidence="1" key="1">
    <citation type="submission" date="2021-06" db="EMBL/GenBank/DDBJ databases">
        <authorList>
            <person name="Kallberg Y."/>
            <person name="Tangrot J."/>
            <person name="Rosling A."/>
        </authorList>
    </citation>
    <scope>NUCLEOTIDE SEQUENCE</scope>
    <source>
        <strain evidence="1">AU212A</strain>
    </source>
</reference>
<name>A0ACA9NJE6_9GLOM</name>
<sequence>SNKAKSKEYKDSNPIDIYHRFLYPHSDFIAEMLNKLKKEINQSRFQHHIDPVESALKLLDKYNQGINVTEIYIDAIYRTARGHYELYGIIVNIESTGFPIAYLVLKTKKAKNTCTSTGKHEFLKSFLIAIKECSIEPNFVFTNKDFVKINMITNV</sequence>
<organism evidence="1 2">
    <name type="scientific">Scutellospora calospora</name>
    <dbReference type="NCBI Taxonomy" id="85575"/>
    <lineage>
        <taxon>Eukaryota</taxon>
        <taxon>Fungi</taxon>
        <taxon>Fungi incertae sedis</taxon>
        <taxon>Mucoromycota</taxon>
        <taxon>Glomeromycotina</taxon>
        <taxon>Glomeromycetes</taxon>
        <taxon>Diversisporales</taxon>
        <taxon>Gigasporaceae</taxon>
        <taxon>Scutellospora</taxon>
    </lineage>
</organism>
<dbReference type="Proteomes" id="UP000789860">
    <property type="component" value="Unassembled WGS sequence"/>
</dbReference>
<evidence type="ECO:0000313" key="1">
    <source>
        <dbReference type="EMBL" id="CAG8661283.1"/>
    </source>
</evidence>